<feature type="binding site" evidence="8">
    <location>
        <position position="51"/>
    </location>
    <ligand>
        <name>FAD</name>
        <dbReference type="ChEBI" id="CHEBI:57692"/>
    </ligand>
</feature>
<evidence type="ECO:0000313" key="11">
    <source>
        <dbReference type="EMBL" id="EGG28596.1"/>
    </source>
</evidence>
<comment type="similarity">
    <text evidence="1 10">Belongs to the class-I pyridine nucleotide-disulfide oxidoreductase family.</text>
</comment>
<feature type="binding site" evidence="8">
    <location>
        <position position="302"/>
    </location>
    <ligand>
        <name>FAD</name>
        <dbReference type="ChEBI" id="CHEBI:57692"/>
    </ligand>
</feature>
<dbReference type="SUPFAM" id="SSF55424">
    <property type="entry name" value="FAD/NAD-linked reductases, dimerisation (C-terminal) domain"/>
    <property type="match status" value="1"/>
</dbReference>
<dbReference type="InterPro" id="IPR016156">
    <property type="entry name" value="FAD/NAD-linked_Rdtase_dimer_sf"/>
</dbReference>
<evidence type="ECO:0000256" key="1">
    <source>
        <dbReference type="ARBA" id="ARBA00007532"/>
    </source>
</evidence>
<dbReference type="InterPro" id="IPR004099">
    <property type="entry name" value="Pyr_nucl-diS_OxRdtase_dimer"/>
</dbReference>
<proteinExistence type="inferred from homology"/>
<dbReference type="OrthoDB" id="9800167at2"/>
<dbReference type="GO" id="GO:0050660">
    <property type="term" value="F:flavin adenine dinucleotide binding"/>
    <property type="evidence" value="ECO:0007669"/>
    <property type="project" value="InterPro"/>
</dbReference>
<keyword evidence="2 10" id="KW-0285">Flavoprotein</keyword>
<name>F3L509_9GAMM</name>
<evidence type="ECO:0000256" key="3">
    <source>
        <dbReference type="ARBA" id="ARBA00022827"/>
    </source>
</evidence>
<evidence type="ECO:0000256" key="4">
    <source>
        <dbReference type="ARBA" id="ARBA00023002"/>
    </source>
</evidence>
<dbReference type="Pfam" id="PF02852">
    <property type="entry name" value="Pyr_redox_dim"/>
    <property type="match status" value="1"/>
</dbReference>
<dbReference type="PRINTS" id="PR00368">
    <property type="entry name" value="FADPNR"/>
</dbReference>
<dbReference type="EMBL" id="AEIG01000093">
    <property type="protein sequence ID" value="EGG28596.1"/>
    <property type="molecule type" value="Genomic_DNA"/>
</dbReference>
<dbReference type="GO" id="GO:0004362">
    <property type="term" value="F:glutathione-disulfide reductase (NADPH) activity"/>
    <property type="evidence" value="ECO:0007669"/>
    <property type="project" value="TreeGrafter"/>
</dbReference>
<dbReference type="SUPFAM" id="SSF51905">
    <property type="entry name" value="FAD/NAD(P)-binding domain"/>
    <property type="match status" value="1"/>
</dbReference>
<dbReference type="Gene3D" id="3.50.50.60">
    <property type="entry name" value="FAD/NAD(P)-binding domain"/>
    <property type="match status" value="2"/>
</dbReference>
<keyword evidence="12" id="KW-1185">Reference proteome</keyword>
<dbReference type="GO" id="GO:0005829">
    <property type="term" value="C:cytosol"/>
    <property type="evidence" value="ECO:0007669"/>
    <property type="project" value="TreeGrafter"/>
</dbReference>
<accession>F3L509</accession>
<evidence type="ECO:0000256" key="9">
    <source>
        <dbReference type="PIRSR" id="PIRSR000350-4"/>
    </source>
</evidence>
<sequence length="454" mass="48618">MGSNYDLIVIGAGSGGVRAARIAASLGAKVAIIEDRYMGGTCVNVGCVPKKLYVYASEFGAAVEDAEGFGWRFKDAPEFDWPTLTQAKVKEIGRLNGIYRKMLNNSGATVIDGRGKITSATTVEVGEQVLTSDRILIATGGWPVVADIPGAELAITSNEIFDLPSFPKRLLTIGGGYIATEFSGVFNGLGSRVTQVYRGELFMRGFDLDIRRHLLNEVRMTGVDLRMNTDVTQLEQAGDGILAHFNDGTEAHFDAVLYAIGRRPNLDGLGALEAGVTLNEDGTIAVNENFQTAVPTIYALGDIIGGPELTPVALAEGMAFAHQQFGQGGNAPDYQNVATAVFSQPQVGTCGLTQEQACEQYAHLKIYRSDFKPMKHTISGREQRSFMKLIVDGDTDRVLGAHMVGPDAGEIMQGLGIAINMGATKAQFDATIGIHPTAAEEFVTMRTLSEEILL</sequence>
<dbReference type="InterPro" id="IPR001100">
    <property type="entry name" value="Pyr_nuc-diS_OxRdtase"/>
</dbReference>
<evidence type="ECO:0000256" key="7">
    <source>
        <dbReference type="PIRSR" id="PIRSR000350-2"/>
    </source>
</evidence>
<dbReference type="GO" id="GO:0006749">
    <property type="term" value="P:glutathione metabolic process"/>
    <property type="evidence" value="ECO:0007669"/>
    <property type="project" value="TreeGrafter"/>
</dbReference>
<dbReference type="PIRSF" id="PIRSF000350">
    <property type="entry name" value="Mercury_reductase_MerA"/>
    <property type="match status" value="1"/>
</dbReference>
<dbReference type="InterPro" id="IPR012999">
    <property type="entry name" value="Pyr_OxRdtase_I_AS"/>
</dbReference>
<keyword evidence="8" id="KW-0520">NAD</keyword>
<comment type="cofactor">
    <cofactor evidence="8">
        <name>FAD</name>
        <dbReference type="ChEBI" id="CHEBI:57692"/>
    </cofactor>
    <text evidence="8">Binds 1 FAD per subunit.</text>
</comment>
<keyword evidence="4 10" id="KW-0560">Oxidoreductase</keyword>
<reference evidence="11 12" key="1">
    <citation type="journal article" date="2011" name="J. Bacteriol.">
        <title>Genome sequence of strain IMCC3088, a proteorhodopsin-containing marine bacterium belonging to the OM60/NOR5 clade.</title>
        <authorList>
            <person name="Jang Y."/>
            <person name="Oh H.M."/>
            <person name="Kang I."/>
            <person name="Lee K."/>
            <person name="Yang S.J."/>
            <person name="Cho J.C."/>
        </authorList>
    </citation>
    <scope>NUCLEOTIDE SEQUENCE [LARGE SCALE GENOMIC DNA]</scope>
    <source>
        <strain evidence="11 12">IMCC3088</strain>
    </source>
</reference>
<keyword evidence="3 8" id="KW-0274">FAD</keyword>
<dbReference type="Gene3D" id="3.30.390.30">
    <property type="match status" value="1"/>
</dbReference>
<gene>
    <name evidence="11" type="ORF">IMCC3088_2788</name>
</gene>
<feature type="binding site" evidence="8">
    <location>
        <begin position="174"/>
        <end position="181"/>
    </location>
    <ligand>
        <name>NAD(+)</name>
        <dbReference type="ChEBI" id="CHEBI:57540"/>
    </ligand>
</feature>
<feature type="binding site" evidence="8">
    <location>
        <position position="115"/>
    </location>
    <ligand>
        <name>FAD</name>
        <dbReference type="ChEBI" id="CHEBI:57692"/>
    </ligand>
</feature>
<dbReference type="Proteomes" id="UP000005615">
    <property type="component" value="Unassembled WGS sequence"/>
</dbReference>
<dbReference type="STRING" id="2518989.IMCC3088_2788"/>
<protein>
    <submittedName>
        <fullName evidence="11">Glutathione reductase</fullName>
    </submittedName>
</protein>
<keyword evidence="8" id="KW-0547">Nucleotide-binding</keyword>
<evidence type="ECO:0000256" key="2">
    <source>
        <dbReference type="ARBA" id="ARBA00022630"/>
    </source>
</evidence>
<dbReference type="PRINTS" id="PR00411">
    <property type="entry name" value="PNDRDTASEI"/>
</dbReference>
<feature type="disulfide bond" description="Redox-active" evidence="9">
    <location>
        <begin position="42"/>
        <end position="47"/>
    </location>
</feature>
<comment type="caution">
    <text evidence="11">The sequence shown here is derived from an EMBL/GenBank/DDBJ whole genome shotgun (WGS) entry which is preliminary data.</text>
</comment>
<feature type="active site" description="Proton acceptor" evidence="7">
    <location>
        <position position="435"/>
    </location>
</feature>
<organism evidence="11 12">
    <name type="scientific">Aequoribacter fuscus</name>
    <dbReference type="NCBI Taxonomy" id="2518989"/>
    <lineage>
        <taxon>Bacteria</taxon>
        <taxon>Pseudomonadati</taxon>
        <taxon>Pseudomonadota</taxon>
        <taxon>Gammaproteobacteria</taxon>
        <taxon>Cellvibrionales</taxon>
        <taxon>Halieaceae</taxon>
        <taxon>Aequoribacter</taxon>
    </lineage>
</organism>
<dbReference type="NCBIfam" id="NF004776">
    <property type="entry name" value="PRK06116.1"/>
    <property type="match status" value="1"/>
</dbReference>
<dbReference type="GO" id="GO:0034599">
    <property type="term" value="P:cellular response to oxidative stress"/>
    <property type="evidence" value="ECO:0007669"/>
    <property type="project" value="TreeGrafter"/>
</dbReference>
<dbReference type="Pfam" id="PF07992">
    <property type="entry name" value="Pyr_redox_2"/>
    <property type="match status" value="1"/>
</dbReference>
<evidence type="ECO:0000313" key="12">
    <source>
        <dbReference type="Proteomes" id="UP000005615"/>
    </source>
</evidence>
<evidence type="ECO:0000256" key="10">
    <source>
        <dbReference type="RuleBase" id="RU003691"/>
    </source>
</evidence>
<evidence type="ECO:0000256" key="5">
    <source>
        <dbReference type="ARBA" id="ARBA00023157"/>
    </source>
</evidence>
<dbReference type="eggNOG" id="COG1249">
    <property type="taxonomic scope" value="Bacteria"/>
</dbReference>
<dbReference type="InterPro" id="IPR046952">
    <property type="entry name" value="GSHR/TRXR-like"/>
</dbReference>
<dbReference type="InterPro" id="IPR023753">
    <property type="entry name" value="FAD/NAD-binding_dom"/>
</dbReference>
<keyword evidence="5" id="KW-1015">Disulfide bond</keyword>
<evidence type="ECO:0000256" key="6">
    <source>
        <dbReference type="ARBA" id="ARBA00023284"/>
    </source>
</evidence>
<dbReference type="PROSITE" id="PS00076">
    <property type="entry name" value="PYRIDINE_REDOX_1"/>
    <property type="match status" value="1"/>
</dbReference>
<feature type="binding site" evidence="8">
    <location>
        <position position="261"/>
    </location>
    <ligand>
        <name>NAD(+)</name>
        <dbReference type="ChEBI" id="CHEBI:57540"/>
    </ligand>
</feature>
<dbReference type="PANTHER" id="PTHR42737">
    <property type="entry name" value="GLUTATHIONE REDUCTASE"/>
    <property type="match status" value="1"/>
</dbReference>
<keyword evidence="6 10" id="KW-0676">Redox-active center</keyword>
<dbReference type="AlphaFoldDB" id="F3L509"/>
<dbReference type="GO" id="GO:0045454">
    <property type="term" value="P:cell redox homeostasis"/>
    <property type="evidence" value="ECO:0007669"/>
    <property type="project" value="InterPro"/>
</dbReference>
<dbReference type="RefSeq" id="WP_009576927.1">
    <property type="nucleotide sequence ID" value="NZ_AEIG01000093.1"/>
</dbReference>
<evidence type="ECO:0000256" key="8">
    <source>
        <dbReference type="PIRSR" id="PIRSR000350-3"/>
    </source>
</evidence>
<dbReference type="InterPro" id="IPR036188">
    <property type="entry name" value="FAD/NAD-bd_sf"/>
</dbReference>
<dbReference type="PANTHER" id="PTHR42737:SF2">
    <property type="entry name" value="GLUTATHIONE REDUCTASE"/>
    <property type="match status" value="1"/>
</dbReference>